<organism evidence="2 3">
    <name type="scientific">Cherax quadricarinatus</name>
    <name type="common">Australian red claw crayfish</name>
    <dbReference type="NCBI Taxonomy" id="27406"/>
    <lineage>
        <taxon>Eukaryota</taxon>
        <taxon>Metazoa</taxon>
        <taxon>Ecdysozoa</taxon>
        <taxon>Arthropoda</taxon>
        <taxon>Crustacea</taxon>
        <taxon>Multicrustacea</taxon>
        <taxon>Malacostraca</taxon>
        <taxon>Eumalacostraca</taxon>
        <taxon>Eucarida</taxon>
        <taxon>Decapoda</taxon>
        <taxon>Pleocyemata</taxon>
        <taxon>Astacidea</taxon>
        <taxon>Parastacoidea</taxon>
        <taxon>Parastacidae</taxon>
        <taxon>Cherax</taxon>
    </lineage>
</organism>
<protein>
    <submittedName>
        <fullName evidence="2">Uncharacterized protein</fullName>
    </submittedName>
</protein>
<comment type="caution">
    <text evidence="2">The sequence shown here is derived from an EMBL/GenBank/DDBJ whole genome shotgun (WGS) entry which is preliminary data.</text>
</comment>
<dbReference type="EMBL" id="JARKIK010000034">
    <property type="protein sequence ID" value="KAK8740193.1"/>
    <property type="molecule type" value="Genomic_DNA"/>
</dbReference>
<gene>
    <name evidence="2" type="ORF">OTU49_003094</name>
</gene>
<feature type="non-terminal residue" evidence="2">
    <location>
        <position position="1"/>
    </location>
</feature>
<evidence type="ECO:0000313" key="2">
    <source>
        <dbReference type="EMBL" id="KAK8740193.1"/>
    </source>
</evidence>
<evidence type="ECO:0000256" key="1">
    <source>
        <dbReference type="SAM" id="MobiDB-lite"/>
    </source>
</evidence>
<accession>A0AAW0XJL4</accession>
<feature type="region of interest" description="Disordered" evidence="1">
    <location>
        <begin position="100"/>
        <end position="120"/>
    </location>
</feature>
<dbReference type="Proteomes" id="UP001445076">
    <property type="component" value="Unassembled WGS sequence"/>
</dbReference>
<feature type="compositionally biased region" description="Basic and acidic residues" evidence="1">
    <location>
        <begin position="25"/>
        <end position="40"/>
    </location>
</feature>
<sequence>IQRAQRTSCAVAILDSQWSISSKESTSEHPESQSYDESRDNPPFIHWSSHAGSGQPLRTFANTRTRRNTVTCKLRPELLALRIFQSQRWRVSSTITTYSSVTSTHHGAGTRGVEPWGGLG</sequence>
<evidence type="ECO:0000313" key="3">
    <source>
        <dbReference type="Proteomes" id="UP001445076"/>
    </source>
</evidence>
<reference evidence="2 3" key="1">
    <citation type="journal article" date="2024" name="BMC Genomics">
        <title>Genome assembly of redclaw crayfish (Cherax quadricarinatus) provides insights into its immune adaptation and hypoxia tolerance.</title>
        <authorList>
            <person name="Liu Z."/>
            <person name="Zheng J."/>
            <person name="Li H."/>
            <person name="Fang K."/>
            <person name="Wang S."/>
            <person name="He J."/>
            <person name="Zhou D."/>
            <person name="Weng S."/>
            <person name="Chi M."/>
            <person name="Gu Z."/>
            <person name="He J."/>
            <person name="Li F."/>
            <person name="Wang M."/>
        </authorList>
    </citation>
    <scope>NUCLEOTIDE SEQUENCE [LARGE SCALE GENOMIC DNA]</scope>
    <source>
        <strain evidence="2">ZL_2023a</strain>
    </source>
</reference>
<keyword evidence="3" id="KW-1185">Reference proteome</keyword>
<dbReference type="AlphaFoldDB" id="A0AAW0XJL4"/>
<name>A0AAW0XJL4_CHEQU</name>
<feature type="region of interest" description="Disordered" evidence="1">
    <location>
        <begin position="21"/>
        <end position="59"/>
    </location>
</feature>
<proteinExistence type="predicted"/>